<feature type="transmembrane region" description="Helical" evidence="6">
    <location>
        <begin position="174"/>
        <end position="196"/>
    </location>
</feature>
<gene>
    <name evidence="7" type="primary">yflS</name>
    <name evidence="7" type="ORF">AW10_00462</name>
</gene>
<dbReference type="InterPro" id="IPR001898">
    <property type="entry name" value="SLC13A/DASS"/>
</dbReference>
<comment type="similarity">
    <text evidence="2">Belongs to the SLC13A/DASS transporter (TC 2.A.47) family. DIT1 subfamily.</text>
</comment>
<comment type="subcellular location">
    <subcellularLocation>
        <location evidence="1">Membrane</location>
        <topology evidence="1">Multi-pass membrane protein</topology>
    </subcellularLocation>
</comment>
<evidence type="ECO:0000256" key="2">
    <source>
        <dbReference type="ARBA" id="ARBA00007349"/>
    </source>
</evidence>
<dbReference type="PIRSF" id="PIRSF002457">
    <property type="entry name" value="DASS"/>
    <property type="match status" value="1"/>
</dbReference>
<dbReference type="GO" id="GO:0016020">
    <property type="term" value="C:membrane"/>
    <property type="evidence" value="ECO:0007669"/>
    <property type="project" value="UniProtKB-SubCell"/>
</dbReference>
<name>A0A011QU21_9PROT</name>
<feature type="transmembrane region" description="Helical" evidence="6">
    <location>
        <begin position="6"/>
        <end position="26"/>
    </location>
</feature>
<feature type="transmembrane region" description="Helical" evidence="6">
    <location>
        <begin position="83"/>
        <end position="103"/>
    </location>
</feature>
<evidence type="ECO:0000256" key="4">
    <source>
        <dbReference type="ARBA" id="ARBA00022989"/>
    </source>
</evidence>
<evidence type="ECO:0000256" key="6">
    <source>
        <dbReference type="SAM" id="Phobius"/>
    </source>
</evidence>
<comment type="caution">
    <text evidence="7">The sequence shown here is derived from an EMBL/GenBank/DDBJ whole genome shotgun (WGS) entry which is preliminary data.</text>
</comment>
<sequence>MSAAAFGTARIVKLVGLLLVFFGLWFAPVPDGLTVEAWHLFAVFASAITSVVLNVFPLFTSALLACAIVVLTNTLTPDKAYGAFANAIVLLVVTAFLVSQAVVKSGLGKRISLYVVSAFGKSTLGLAYSIFITDTLIAPGFPSNTARGGVLFPIILSLAQNSGSTPDDEDKRRLGGYLMFCGMASLAISSALWFTATSGNPVGASLAAEQGLNIDFGSWLLASSVPCLVVIALLPLLLYRLFPPGITSTPDAPGHAREELRTMGPMSRNEWITAVTFAIMITGWILAAPYKLNLTAIALAGLATLMVTGVLTLDDMSKQGGTLVTFIWLAVLFGMSGQLNEMGFMGYVGERLAVGLEGLAWPVAYVALLVIYVLLHFGFVSQNAQVLALLGVFLDVGVKSGVPVALMAYALLFASSYFSVITPQGGSQNIIFVASGYLKQSELYRLGLATTGFCTLVFLVIGTPWILWVAG</sequence>
<dbReference type="PATRIC" id="fig|1454003.3.peg.479"/>
<feature type="transmembrane region" description="Helical" evidence="6">
    <location>
        <begin position="271"/>
        <end position="288"/>
    </location>
</feature>
<evidence type="ECO:0000256" key="3">
    <source>
        <dbReference type="ARBA" id="ARBA00022692"/>
    </source>
</evidence>
<feature type="transmembrane region" description="Helical" evidence="6">
    <location>
        <begin position="294"/>
        <end position="313"/>
    </location>
</feature>
<feature type="transmembrane region" description="Helical" evidence="6">
    <location>
        <begin position="386"/>
        <end position="412"/>
    </location>
</feature>
<dbReference type="Pfam" id="PF00939">
    <property type="entry name" value="Na_sulph_symp"/>
    <property type="match status" value="1"/>
</dbReference>
<dbReference type="NCBIfam" id="TIGR00785">
    <property type="entry name" value="dass"/>
    <property type="match status" value="1"/>
</dbReference>
<reference evidence="7 8" key="1">
    <citation type="submission" date="2014-02" db="EMBL/GenBank/DDBJ databases">
        <title>Expanding our view of genomic diversity in Candidatus Accumulibacter clades.</title>
        <authorList>
            <person name="Skennerton C.T."/>
            <person name="Barr J.J."/>
            <person name="Slater F.R."/>
            <person name="Bond P.L."/>
            <person name="Tyson G.W."/>
        </authorList>
    </citation>
    <scope>NUCLEOTIDE SEQUENCE [LARGE SCALE GENOMIC DNA]</scope>
    <source>
        <strain evidence="8">BA-92</strain>
    </source>
</reference>
<keyword evidence="5 6" id="KW-0472">Membrane</keyword>
<evidence type="ECO:0000313" key="8">
    <source>
        <dbReference type="Proteomes" id="UP000021816"/>
    </source>
</evidence>
<feature type="transmembrane region" description="Helical" evidence="6">
    <location>
        <begin position="38"/>
        <end position="71"/>
    </location>
</feature>
<evidence type="ECO:0000256" key="5">
    <source>
        <dbReference type="ARBA" id="ARBA00023136"/>
    </source>
</evidence>
<feature type="transmembrane region" description="Helical" evidence="6">
    <location>
        <begin position="216"/>
        <end position="239"/>
    </location>
</feature>
<feature type="transmembrane region" description="Helical" evidence="6">
    <location>
        <begin position="359"/>
        <end position="379"/>
    </location>
</feature>
<dbReference type="InterPro" id="IPR030676">
    <property type="entry name" value="CitT-rel"/>
</dbReference>
<feature type="transmembrane region" description="Helical" evidence="6">
    <location>
        <begin position="446"/>
        <end position="470"/>
    </location>
</feature>
<dbReference type="EMBL" id="JEMX01000011">
    <property type="protein sequence ID" value="EXI82359.1"/>
    <property type="molecule type" value="Genomic_DNA"/>
</dbReference>
<protein>
    <submittedName>
        <fullName evidence="7">Putative malate transporter YflS</fullName>
    </submittedName>
</protein>
<keyword evidence="3 6" id="KW-0812">Transmembrane</keyword>
<dbReference type="GO" id="GO:0022857">
    <property type="term" value="F:transmembrane transporter activity"/>
    <property type="evidence" value="ECO:0007669"/>
    <property type="project" value="InterPro"/>
</dbReference>
<dbReference type="AlphaFoldDB" id="A0A011QU21"/>
<feature type="transmembrane region" description="Helical" evidence="6">
    <location>
        <begin position="320"/>
        <end position="339"/>
    </location>
</feature>
<dbReference type="Proteomes" id="UP000021816">
    <property type="component" value="Unassembled WGS sequence"/>
</dbReference>
<dbReference type="PANTHER" id="PTHR42826">
    <property type="entry name" value="DICARBOXYLATE TRANSPORTER 2.1, CHLOROPLASTIC"/>
    <property type="match status" value="1"/>
</dbReference>
<evidence type="ECO:0000256" key="1">
    <source>
        <dbReference type="ARBA" id="ARBA00004141"/>
    </source>
</evidence>
<accession>A0A011QU21</accession>
<dbReference type="STRING" id="1454003.AW10_00462"/>
<proteinExistence type="inferred from homology"/>
<organism evidence="7 8">
    <name type="scientific">Candidatus Accumulibacter appositus</name>
    <dbReference type="NCBI Taxonomy" id="1454003"/>
    <lineage>
        <taxon>Bacteria</taxon>
        <taxon>Pseudomonadati</taxon>
        <taxon>Pseudomonadota</taxon>
        <taxon>Betaproteobacteria</taxon>
        <taxon>Candidatus Accumulibacter</taxon>
    </lineage>
</organism>
<keyword evidence="4 6" id="KW-1133">Transmembrane helix</keyword>
<evidence type="ECO:0000313" key="7">
    <source>
        <dbReference type="EMBL" id="EXI82359.1"/>
    </source>
</evidence>